<keyword evidence="2" id="KW-0472">Membrane</keyword>
<accession>A0A9N9MUV8</accession>
<organism evidence="4 5">
    <name type="scientific">Ceutorhynchus assimilis</name>
    <name type="common">cabbage seed weevil</name>
    <dbReference type="NCBI Taxonomy" id="467358"/>
    <lineage>
        <taxon>Eukaryota</taxon>
        <taxon>Metazoa</taxon>
        <taxon>Ecdysozoa</taxon>
        <taxon>Arthropoda</taxon>
        <taxon>Hexapoda</taxon>
        <taxon>Insecta</taxon>
        <taxon>Pterygota</taxon>
        <taxon>Neoptera</taxon>
        <taxon>Endopterygota</taxon>
        <taxon>Coleoptera</taxon>
        <taxon>Polyphaga</taxon>
        <taxon>Cucujiformia</taxon>
        <taxon>Curculionidae</taxon>
        <taxon>Ceutorhynchinae</taxon>
        <taxon>Ceutorhynchus</taxon>
    </lineage>
</organism>
<dbReference type="Pfam" id="PF00240">
    <property type="entry name" value="ubiquitin"/>
    <property type="match status" value="1"/>
</dbReference>
<evidence type="ECO:0000259" key="3">
    <source>
        <dbReference type="PROSITE" id="PS50053"/>
    </source>
</evidence>
<protein>
    <recommendedName>
        <fullName evidence="3">Ubiquitin-like domain-containing protein</fullName>
    </recommendedName>
</protein>
<dbReference type="PROSITE" id="PS50053">
    <property type="entry name" value="UBIQUITIN_2"/>
    <property type="match status" value="1"/>
</dbReference>
<sequence length="581" mass="65770">MLKKLIDQFEKNAVLRDENNHLLREKILSLEAKLQISEANAEKVNLILGGIKDQHIKFSVETSEINNPAKLARYLKVFEEKNDLGSERETTKSSLSQSRVSGTTRVNRVKTSSLASLSQEKDQVDWDKQVNKVQSSIYKTTSFINLGLANTMTLIEGIGDEVTQFFIILFAALIAYIAWWSTNISEQRRFRTVLLLNRTRRVDTNGSIIRVRLPFRQLSNHTQSIAISGEPSSNHTTSVQTEESTNSTDLEEANTPPQTSTAEPKSNITPSSSNTSQTSIEQIDSENSNFDREELEIDRPHLNLTSLEENTIIRTMDADTQNELRQRRVAHFEGAAGIRSGTGVSSHSKDVQSAQNSPIPSRLESDATESHSTQQPETVNDSQDKLITIKLKYINDDMRIVDGRLEELLGDFKRRHFMEELNANKEIKLIFNGQVLKQDRNSLQSCGLFDNCVVHCLIHQKRPSAADRNNPQQNFNENNEFLREVPFIHVTNADNNNQDLGWDLSNCLFAIVSFILLAAWYFRYVYAHLYTITATVGLIIITGIFSIILLGAYFPDNEAPPDASVQIRVTRTERIEVQQQQ</sequence>
<dbReference type="EMBL" id="OU892281">
    <property type="protein sequence ID" value="CAG9769525.1"/>
    <property type="molecule type" value="Genomic_DNA"/>
</dbReference>
<dbReference type="PANTHER" id="PTHR14557:SF5">
    <property type="entry name" value="UBIQUITIN-LIKE DOMAIN-CONTAINING PROTEIN"/>
    <property type="match status" value="1"/>
</dbReference>
<dbReference type="Gene3D" id="3.10.20.90">
    <property type="entry name" value="Phosphatidylinositol 3-kinase Catalytic Subunit, Chain A, domain 1"/>
    <property type="match status" value="1"/>
</dbReference>
<name>A0A9N9MUV8_9CUCU</name>
<dbReference type="Proteomes" id="UP001152799">
    <property type="component" value="Chromosome 5"/>
</dbReference>
<dbReference type="PANTHER" id="PTHR14557">
    <property type="entry name" value="PROTEIN C7ORF21"/>
    <property type="match status" value="1"/>
</dbReference>
<dbReference type="InterPro" id="IPR000626">
    <property type="entry name" value="Ubiquitin-like_dom"/>
</dbReference>
<feature type="transmembrane region" description="Helical" evidence="2">
    <location>
        <begin position="162"/>
        <end position="181"/>
    </location>
</feature>
<feature type="region of interest" description="Disordered" evidence="1">
    <location>
        <begin position="334"/>
        <end position="381"/>
    </location>
</feature>
<dbReference type="SUPFAM" id="SSF54236">
    <property type="entry name" value="Ubiquitin-like"/>
    <property type="match status" value="1"/>
</dbReference>
<keyword evidence="2" id="KW-0812">Transmembrane</keyword>
<feature type="region of interest" description="Disordered" evidence="1">
    <location>
        <begin position="222"/>
        <end position="297"/>
    </location>
</feature>
<feature type="compositionally biased region" description="Polar residues" evidence="1">
    <location>
        <begin position="222"/>
        <end position="248"/>
    </location>
</feature>
<evidence type="ECO:0000313" key="4">
    <source>
        <dbReference type="EMBL" id="CAG9769525.1"/>
    </source>
</evidence>
<dbReference type="OrthoDB" id="161999at2759"/>
<feature type="compositionally biased region" description="Polar residues" evidence="1">
    <location>
        <begin position="255"/>
        <end position="288"/>
    </location>
</feature>
<dbReference type="AlphaFoldDB" id="A0A9N9MUV8"/>
<feature type="transmembrane region" description="Helical" evidence="2">
    <location>
        <begin position="529"/>
        <end position="554"/>
    </location>
</feature>
<feature type="transmembrane region" description="Helical" evidence="2">
    <location>
        <begin position="500"/>
        <end position="522"/>
    </location>
</feature>
<feature type="compositionally biased region" description="Polar residues" evidence="1">
    <location>
        <begin position="342"/>
        <end position="359"/>
    </location>
</feature>
<proteinExistence type="predicted"/>
<dbReference type="GO" id="GO:0036503">
    <property type="term" value="P:ERAD pathway"/>
    <property type="evidence" value="ECO:0007669"/>
    <property type="project" value="InterPro"/>
</dbReference>
<evidence type="ECO:0000256" key="1">
    <source>
        <dbReference type="SAM" id="MobiDB-lite"/>
    </source>
</evidence>
<dbReference type="CDD" id="cd17057">
    <property type="entry name" value="Ubl_TMUB1_like"/>
    <property type="match status" value="1"/>
</dbReference>
<feature type="region of interest" description="Disordered" evidence="1">
    <location>
        <begin position="88"/>
        <end position="107"/>
    </location>
</feature>
<dbReference type="InterPro" id="IPR040352">
    <property type="entry name" value="TMUB1/2"/>
</dbReference>
<dbReference type="InterPro" id="IPR029071">
    <property type="entry name" value="Ubiquitin-like_domsf"/>
</dbReference>
<keyword evidence="2" id="KW-1133">Transmembrane helix</keyword>
<evidence type="ECO:0000313" key="5">
    <source>
        <dbReference type="Proteomes" id="UP001152799"/>
    </source>
</evidence>
<feature type="compositionally biased region" description="Polar residues" evidence="1">
    <location>
        <begin position="92"/>
        <end position="107"/>
    </location>
</feature>
<evidence type="ECO:0000256" key="2">
    <source>
        <dbReference type="SAM" id="Phobius"/>
    </source>
</evidence>
<feature type="domain" description="Ubiquitin-like" evidence="3">
    <location>
        <begin position="387"/>
        <end position="463"/>
    </location>
</feature>
<keyword evidence="5" id="KW-1185">Reference proteome</keyword>
<feature type="compositionally biased region" description="Polar residues" evidence="1">
    <location>
        <begin position="370"/>
        <end position="381"/>
    </location>
</feature>
<gene>
    <name evidence="4" type="ORF">CEUTPL_LOCUS10032</name>
</gene>
<reference evidence="4" key="1">
    <citation type="submission" date="2022-01" db="EMBL/GenBank/DDBJ databases">
        <authorList>
            <person name="King R."/>
        </authorList>
    </citation>
    <scope>NUCLEOTIDE SEQUENCE</scope>
</reference>